<evidence type="ECO:0000256" key="1">
    <source>
        <dbReference type="SAM" id="MobiDB-lite"/>
    </source>
</evidence>
<sequence>MPNTHRGSEEYVLDLDVPDWCAMSPPPTALSRKNRKIAAHHPCRLQNPPKARHHAAHHPRNPVENRPQL</sequence>
<evidence type="ECO:0000313" key="3">
    <source>
        <dbReference type="WBParaSite" id="nRc.2.0.1.t36439-RA"/>
    </source>
</evidence>
<name>A0A915KES8_ROMCU</name>
<feature type="compositionally biased region" description="Basic residues" evidence="1">
    <location>
        <begin position="32"/>
        <end position="43"/>
    </location>
</feature>
<keyword evidence="2" id="KW-1185">Reference proteome</keyword>
<evidence type="ECO:0000313" key="2">
    <source>
        <dbReference type="Proteomes" id="UP000887565"/>
    </source>
</evidence>
<feature type="region of interest" description="Disordered" evidence="1">
    <location>
        <begin position="31"/>
        <end position="69"/>
    </location>
</feature>
<protein>
    <submittedName>
        <fullName evidence="3">Uncharacterized protein</fullName>
    </submittedName>
</protein>
<reference evidence="3" key="1">
    <citation type="submission" date="2022-11" db="UniProtKB">
        <authorList>
            <consortium name="WormBaseParasite"/>
        </authorList>
    </citation>
    <scope>IDENTIFICATION</scope>
</reference>
<organism evidence="2 3">
    <name type="scientific">Romanomermis culicivorax</name>
    <name type="common">Nematode worm</name>
    <dbReference type="NCBI Taxonomy" id="13658"/>
    <lineage>
        <taxon>Eukaryota</taxon>
        <taxon>Metazoa</taxon>
        <taxon>Ecdysozoa</taxon>
        <taxon>Nematoda</taxon>
        <taxon>Enoplea</taxon>
        <taxon>Dorylaimia</taxon>
        <taxon>Mermithida</taxon>
        <taxon>Mermithoidea</taxon>
        <taxon>Mermithidae</taxon>
        <taxon>Romanomermis</taxon>
    </lineage>
</organism>
<proteinExistence type="predicted"/>
<feature type="compositionally biased region" description="Basic residues" evidence="1">
    <location>
        <begin position="50"/>
        <end position="60"/>
    </location>
</feature>
<dbReference type="WBParaSite" id="nRc.2.0.1.t36439-RA">
    <property type="protein sequence ID" value="nRc.2.0.1.t36439-RA"/>
    <property type="gene ID" value="nRc.2.0.1.g36439"/>
</dbReference>
<accession>A0A915KES8</accession>
<dbReference type="AlphaFoldDB" id="A0A915KES8"/>
<dbReference type="Proteomes" id="UP000887565">
    <property type="component" value="Unplaced"/>
</dbReference>